<accession>A0A8J3Z1K4</accession>
<dbReference type="InterPro" id="IPR016288">
    <property type="entry name" value="Beta_cellobiohydrolase"/>
</dbReference>
<dbReference type="SUPFAM" id="SSF51989">
    <property type="entry name" value="Glycosyl hydrolases family 6, cellulases"/>
    <property type="match status" value="1"/>
</dbReference>
<keyword evidence="1" id="KW-0624">Polysaccharide degradation</keyword>
<dbReference type="EMBL" id="BOPG01000012">
    <property type="protein sequence ID" value="GIJ54588.1"/>
    <property type="molecule type" value="Genomic_DNA"/>
</dbReference>
<dbReference type="PANTHER" id="PTHR34876">
    <property type="match status" value="1"/>
</dbReference>
<dbReference type="PANTHER" id="PTHR34876:SF4">
    <property type="entry name" value="1,4-BETA-D-GLUCAN CELLOBIOHYDROLASE C-RELATED"/>
    <property type="match status" value="1"/>
</dbReference>
<evidence type="ECO:0000313" key="3">
    <source>
        <dbReference type="Proteomes" id="UP000612585"/>
    </source>
</evidence>
<dbReference type="Proteomes" id="UP000612585">
    <property type="component" value="Unassembled WGS sequence"/>
</dbReference>
<keyword evidence="1" id="KW-0326">Glycosidase</keyword>
<keyword evidence="1" id="KW-0119">Carbohydrate metabolism</keyword>
<organism evidence="2 3">
    <name type="scientific">Virgisporangium aurantiacum</name>
    <dbReference type="NCBI Taxonomy" id="175570"/>
    <lineage>
        <taxon>Bacteria</taxon>
        <taxon>Bacillati</taxon>
        <taxon>Actinomycetota</taxon>
        <taxon>Actinomycetes</taxon>
        <taxon>Micromonosporales</taxon>
        <taxon>Micromonosporaceae</taxon>
        <taxon>Virgisporangium</taxon>
    </lineage>
</organism>
<dbReference type="EC" id="3.2.1.-" evidence="1"/>
<dbReference type="AlphaFoldDB" id="A0A8J3Z1K4"/>
<dbReference type="Pfam" id="PF01341">
    <property type="entry name" value="Glyco_hydro_6"/>
    <property type="match status" value="1"/>
</dbReference>
<dbReference type="SUPFAM" id="SSF69318">
    <property type="entry name" value="Integrin alpha N-terminal domain"/>
    <property type="match status" value="1"/>
</dbReference>
<dbReference type="InterPro" id="IPR036434">
    <property type="entry name" value="Beta_cellobiohydrolase_sf"/>
</dbReference>
<comment type="caution">
    <text evidence="2">The sequence shown here is derived from an EMBL/GenBank/DDBJ whole genome shotgun (WGS) entry which is preliminary data.</text>
</comment>
<proteinExistence type="inferred from homology"/>
<keyword evidence="1" id="KW-0136">Cellulose degradation</keyword>
<keyword evidence="3" id="KW-1185">Reference proteome</keyword>
<dbReference type="Gene3D" id="3.20.20.40">
    <property type="entry name" value="1, 4-beta cellobiohydrolase"/>
    <property type="match status" value="1"/>
</dbReference>
<dbReference type="GO" id="GO:0030245">
    <property type="term" value="P:cellulose catabolic process"/>
    <property type="evidence" value="ECO:0007669"/>
    <property type="project" value="UniProtKB-KW"/>
</dbReference>
<reference evidence="2" key="1">
    <citation type="submission" date="2021-01" db="EMBL/GenBank/DDBJ databases">
        <title>Whole genome shotgun sequence of Virgisporangium aurantiacum NBRC 16421.</title>
        <authorList>
            <person name="Komaki H."/>
            <person name="Tamura T."/>
        </authorList>
    </citation>
    <scope>NUCLEOTIDE SEQUENCE</scope>
    <source>
        <strain evidence="2">NBRC 16421</strain>
    </source>
</reference>
<dbReference type="PRINTS" id="PR00733">
    <property type="entry name" value="GLHYDRLASE6"/>
</dbReference>
<evidence type="ECO:0000256" key="1">
    <source>
        <dbReference type="RuleBase" id="RU361186"/>
    </source>
</evidence>
<dbReference type="InterPro" id="IPR028994">
    <property type="entry name" value="Integrin_alpha_N"/>
</dbReference>
<keyword evidence="1" id="KW-0378">Hydrolase</keyword>
<evidence type="ECO:0000313" key="2">
    <source>
        <dbReference type="EMBL" id="GIJ54588.1"/>
    </source>
</evidence>
<dbReference type="GO" id="GO:0004553">
    <property type="term" value="F:hydrolase activity, hydrolyzing O-glycosyl compounds"/>
    <property type="evidence" value="ECO:0007669"/>
    <property type="project" value="InterPro"/>
</dbReference>
<protein>
    <recommendedName>
        <fullName evidence="1">Glucanase</fullName>
        <ecNumber evidence="1">3.2.1.-</ecNumber>
    </recommendedName>
</protein>
<name>A0A8J3Z1K4_9ACTN</name>
<gene>
    <name evidence="2" type="ORF">Vau01_021040</name>
</gene>
<sequence length="803" mass="85408">MSVAQPASAVPPPPSPDIGTNGWYHLQSEYKGRIDDVKGWSVTWQVPQFNNGTEAWGAVGQWFNNLETGIYYTSHEGWWVYYYADDDGLTGNNSGCTQSWTVGGHCHGAMENLAAGKQVTFTFQWCDTNHVANVNGTKVCAWVNMNDGVGDRFLAGDTPPAGNREMYTHDVETFGDSRIVEPVIPCGKPVVMAGQRIKNAAGQWSNLTGDAWNFHDTNPSYEYTNVNTAANPARWESCSSAKKVDTIGALRTGEALVYLRNSITAGGNDIPGFTVTNPTTNTILVGDWDGDGVDSLGLYRPSDISLHLRNPLDGTKSRDFAYFADQFMAAGDVPVVGDWNGDGKDTVGSYRPSTSTFRFRNSASNGAPDITYVLGAVGDTPVIGDWNGDGIDSAGLFRASTGTFYLRNDLTAGTFQSTFKHPQINANDIPVVGDWNGDGKDTVGSFRSTGHTFRLLQDNIVSAAMYPAFAYGADGDRPLVGDWKLDAATPTTGQFANTYGYYVNWDSAAQRWLNANPTDSRASTIRFNVAQQSAGKWFGASSGDVGAAVKSYVDLAAVSAGPTGRVPILVADNLPGRECGRGTGAGAATPEAYATWIAAFAAAIGNRPSVVVLEPNALAALDCLPEADRQTRLELLAYATQQLKAAAPRAWVYLDAGNPNAIAPAVMAERLYSAGVANVRGYAVNAGSVYPTNQSTTYAQSIYTALNDGHGLLSRFIVDTSRNGADVAVNPVVDGEWCNPSKRKLGAVSDLDPAPKAYNTPRGPDMVLWVKEPGVSDGPCGSAPTVAEGAFSPDLAVALINGT</sequence>
<comment type="similarity">
    <text evidence="1">Belongs to the glycosyl hydrolase family 6.</text>
</comment>